<dbReference type="AlphaFoldDB" id="A0A9E2L7E1"/>
<feature type="chain" id="PRO_5038650892" evidence="1">
    <location>
        <begin position="21"/>
        <end position="424"/>
    </location>
</feature>
<name>A0A9E2L7E1_9BACT</name>
<dbReference type="PANTHER" id="PTHR21248">
    <property type="entry name" value="CARDIOLIPIN SYNTHASE"/>
    <property type="match status" value="1"/>
</dbReference>
<sequence length="424" mass="49431">MNRLILTICLCLFTLLPSFCQERSDSLTAETLEQMGVEFTHDNRVVLLRSGKEKFDDMLAAISQARYYVHLEYFNFRNDSIGNVLFTLLAQKAREGVQVRALFDSFGNSSNSRPLQKHDLNKIRSAGIEIYAFDPIVFPWINHAFHRDHRKIVIVDGKMVYTGGMNVADYYIYGKPEFGQWRDMHLRIEGSAVEDYEEIFTVMWQKTTGKPVPEDSLMEIDMLRDTIGYNNLKMDTCESASHKMVGVVDRVPHIRPKIMRRSYQYAIDNARYRIQIVNPYLTLVRSVRKALYRALERGVRVEIMVSTQCDVKIVPDVVAYNVHKLMKRGAEIYYYEAGFHHTKVMMVDDSFCTVGSANLNSRSLTFDYEVNAFIMDSCTTHQLQNIFEDDKKHSTLLTPENWKKRRNAWQRFKGWFFQILVPLI</sequence>
<feature type="signal peptide" evidence="1">
    <location>
        <begin position="1"/>
        <end position="20"/>
    </location>
</feature>
<organism evidence="3 4">
    <name type="scientific">Candidatus Paraprevotella stercoravium</name>
    <dbReference type="NCBI Taxonomy" id="2838725"/>
    <lineage>
        <taxon>Bacteria</taxon>
        <taxon>Pseudomonadati</taxon>
        <taxon>Bacteroidota</taxon>
        <taxon>Bacteroidia</taxon>
        <taxon>Bacteroidales</taxon>
        <taxon>Prevotellaceae</taxon>
        <taxon>Paraprevotella</taxon>
    </lineage>
</organism>
<dbReference type="PROSITE" id="PS50035">
    <property type="entry name" value="PLD"/>
    <property type="match status" value="2"/>
</dbReference>
<proteinExistence type="predicted"/>
<evidence type="ECO:0000313" key="4">
    <source>
        <dbReference type="Proteomes" id="UP000823865"/>
    </source>
</evidence>
<dbReference type="SMART" id="SM00155">
    <property type="entry name" value="PLDc"/>
    <property type="match status" value="2"/>
</dbReference>
<reference evidence="3" key="2">
    <citation type="submission" date="2021-04" db="EMBL/GenBank/DDBJ databases">
        <authorList>
            <person name="Gilroy R."/>
        </authorList>
    </citation>
    <scope>NUCLEOTIDE SEQUENCE</scope>
    <source>
        <strain evidence="3">G3-2149</strain>
    </source>
</reference>
<dbReference type="InterPro" id="IPR001736">
    <property type="entry name" value="PLipase_D/transphosphatidylase"/>
</dbReference>
<dbReference type="SUPFAM" id="SSF56024">
    <property type="entry name" value="Phospholipase D/nuclease"/>
    <property type="match status" value="2"/>
</dbReference>
<feature type="domain" description="PLD phosphodiesterase" evidence="2">
    <location>
        <begin position="336"/>
        <end position="363"/>
    </location>
</feature>
<reference evidence="3" key="1">
    <citation type="journal article" date="2021" name="PeerJ">
        <title>Extensive microbial diversity within the chicken gut microbiome revealed by metagenomics and culture.</title>
        <authorList>
            <person name="Gilroy R."/>
            <person name="Ravi A."/>
            <person name="Getino M."/>
            <person name="Pursley I."/>
            <person name="Horton D.L."/>
            <person name="Alikhan N.F."/>
            <person name="Baker D."/>
            <person name="Gharbi K."/>
            <person name="Hall N."/>
            <person name="Watson M."/>
            <person name="Adriaenssens E.M."/>
            <person name="Foster-Nyarko E."/>
            <person name="Jarju S."/>
            <person name="Secka A."/>
            <person name="Antonio M."/>
            <person name="Oren A."/>
            <person name="Chaudhuri R.R."/>
            <person name="La Ragione R."/>
            <person name="Hildebrand F."/>
            <person name="Pallen M.J."/>
        </authorList>
    </citation>
    <scope>NUCLEOTIDE SEQUENCE</scope>
    <source>
        <strain evidence="3">G3-2149</strain>
    </source>
</reference>
<dbReference type="EMBL" id="JAHLFU010000141">
    <property type="protein sequence ID" value="MBU3853502.1"/>
    <property type="molecule type" value="Genomic_DNA"/>
</dbReference>
<accession>A0A9E2L7E1</accession>
<dbReference type="Pfam" id="PF13091">
    <property type="entry name" value="PLDc_2"/>
    <property type="match status" value="2"/>
</dbReference>
<evidence type="ECO:0000259" key="2">
    <source>
        <dbReference type="PROSITE" id="PS50035"/>
    </source>
</evidence>
<dbReference type="Gene3D" id="3.30.870.10">
    <property type="entry name" value="Endonuclease Chain A"/>
    <property type="match status" value="2"/>
</dbReference>
<protein>
    <submittedName>
        <fullName evidence="3">Cardiolipin synthase</fullName>
    </submittedName>
</protein>
<keyword evidence="1" id="KW-0732">Signal</keyword>
<comment type="caution">
    <text evidence="3">The sequence shown here is derived from an EMBL/GenBank/DDBJ whole genome shotgun (WGS) entry which is preliminary data.</text>
</comment>
<dbReference type="InterPro" id="IPR025202">
    <property type="entry name" value="PLD-like_dom"/>
</dbReference>
<dbReference type="CDD" id="cd09112">
    <property type="entry name" value="PLDc_CLS_2"/>
    <property type="match status" value="1"/>
</dbReference>
<dbReference type="Proteomes" id="UP000823865">
    <property type="component" value="Unassembled WGS sequence"/>
</dbReference>
<dbReference type="GO" id="GO:0032049">
    <property type="term" value="P:cardiolipin biosynthetic process"/>
    <property type="evidence" value="ECO:0007669"/>
    <property type="project" value="UniProtKB-ARBA"/>
</dbReference>
<dbReference type="GO" id="GO:0030572">
    <property type="term" value="F:phosphatidyltransferase activity"/>
    <property type="evidence" value="ECO:0007669"/>
    <property type="project" value="UniProtKB-ARBA"/>
</dbReference>
<evidence type="ECO:0000256" key="1">
    <source>
        <dbReference type="SAM" id="SignalP"/>
    </source>
</evidence>
<evidence type="ECO:0000313" key="3">
    <source>
        <dbReference type="EMBL" id="MBU3853502.1"/>
    </source>
</evidence>
<dbReference type="CDD" id="cd09110">
    <property type="entry name" value="PLDc_CLS_1"/>
    <property type="match status" value="1"/>
</dbReference>
<dbReference type="PANTHER" id="PTHR21248:SF22">
    <property type="entry name" value="PHOSPHOLIPASE D"/>
    <property type="match status" value="1"/>
</dbReference>
<feature type="domain" description="PLD phosphodiesterase" evidence="2">
    <location>
        <begin position="144"/>
        <end position="171"/>
    </location>
</feature>
<gene>
    <name evidence="3" type="ORF">H9789_06760</name>
</gene>